<name>A0A379Z963_9GAMM</name>
<evidence type="ECO:0000313" key="2">
    <source>
        <dbReference type="Proteomes" id="UP000254069"/>
    </source>
</evidence>
<gene>
    <name evidence="1" type="ORF">NCTC10738_01249</name>
</gene>
<accession>A0A379Z963</accession>
<evidence type="ECO:0000313" key="1">
    <source>
        <dbReference type="EMBL" id="SUI57385.1"/>
    </source>
</evidence>
<keyword evidence="2" id="KW-1185">Reference proteome</keyword>
<organism evidence="1 2">
    <name type="scientific">Shewanella algae</name>
    <dbReference type="NCBI Taxonomy" id="38313"/>
    <lineage>
        <taxon>Bacteria</taxon>
        <taxon>Pseudomonadati</taxon>
        <taxon>Pseudomonadota</taxon>
        <taxon>Gammaproteobacteria</taxon>
        <taxon>Alteromonadales</taxon>
        <taxon>Shewanellaceae</taxon>
        <taxon>Shewanella</taxon>
    </lineage>
</organism>
<dbReference type="Proteomes" id="UP000254069">
    <property type="component" value="Unassembled WGS sequence"/>
</dbReference>
<reference evidence="1 2" key="1">
    <citation type="submission" date="2018-06" db="EMBL/GenBank/DDBJ databases">
        <authorList>
            <consortium name="Pathogen Informatics"/>
            <person name="Doyle S."/>
        </authorList>
    </citation>
    <scope>NUCLEOTIDE SEQUENCE [LARGE SCALE GENOMIC DNA]</scope>
    <source>
        <strain evidence="1 2">NCTC10738</strain>
    </source>
</reference>
<dbReference type="AlphaFoldDB" id="A0A379Z963"/>
<proteinExistence type="predicted"/>
<sequence>MNLFFDLNLAAAAVVEPVWLSLPLSLSPLSPSSLYHLQSTLVLSYSA</sequence>
<protein>
    <submittedName>
        <fullName evidence="1">Uncharacterized protein</fullName>
    </submittedName>
</protein>
<dbReference type="EMBL" id="UGYO01000001">
    <property type="protein sequence ID" value="SUI57385.1"/>
    <property type="molecule type" value="Genomic_DNA"/>
</dbReference>